<name>A0A5B9E6H2_9BACT</name>
<dbReference type="Pfam" id="PF20256">
    <property type="entry name" value="MoCoBD_2"/>
    <property type="match status" value="2"/>
</dbReference>
<evidence type="ECO:0000313" key="5">
    <source>
        <dbReference type="Proteomes" id="UP000321820"/>
    </source>
</evidence>
<sequence length="781" mass="83677">MIGFTEQTTDIYGAQLSRRGFMKAGGVLMVGFGILRSGAAEAAANTSLRAFDASLPGSWIEIRPDNTVLFRTGKSDFGQGTIYTAYRQIVAEELDLPFEAITTVVTGDTDVTADGGGTFDLLGNGSPNIRKAAAYTRQAILQLASEHLGVPAEQLSTHDGMVSGGGKQVRYGDLVKGKDLKLTIPVSGDLTSIFGLAVGGNPPMKAVSSYKVIGKSYKNSVIAQKVKHQEPWVTNVKLPGMLHARTIHPATLGSRLVSVGKVDKQKYPNAQVIVKGDLVAVVAPTEWEAIQASGQVAGTTKWTEWKGLPGKEKLHQHLRNEADWNATPVQKSRKSTGDVASGMKSAAKVLNATYELPYMKHAPIGPTVAVADYRPDDVVTVHTHTQNAQALRGELAMMLGVNTDKVIVKTYAGAGHYGRSNGGNAGAEDEAVLLSKELRKPVRVQWMRNDDIQWSTQSPAAFTDIRIGLDANGRIVAYEADHHQPAGQDDRPIGAVLAGLPTMPAPSEKGGMLTSIANGSADPWQYDAAPNLEERYHGTFQVGQKASPLAIGLRDHSMRTPTQYQQNFPRELAISDAAALAAADPLQFRIDHAKEERLIHVLQRLREESGWQTRPSPQPAAASTGSTPVRGQGVSVMFRGGVYWACACQITVTPATGDVKVEKYTIAVDPGIVVNPEQLKRQIEGGAVMGISQALYEEVAFDEGAVTAADWISYPILKMNEIPEIKVVLLHNPTVGSYGQGSEAANALASPAIAAAVFDATGKPIRRLPLRPVYVKELLKA</sequence>
<dbReference type="PANTHER" id="PTHR47495">
    <property type="entry name" value="ALDEHYDE DEHYDROGENASE"/>
    <property type="match status" value="1"/>
</dbReference>
<dbReference type="KEGG" id="talb:FTW19_07555"/>
<dbReference type="InterPro" id="IPR037165">
    <property type="entry name" value="AldOxase/xan_DH_Mopterin-bd_sf"/>
</dbReference>
<dbReference type="RefSeq" id="WP_147647052.1">
    <property type="nucleotide sequence ID" value="NZ_CP042806.1"/>
</dbReference>
<dbReference type="PIRSF" id="PIRSF036389">
    <property type="entry name" value="IOR_B"/>
    <property type="match status" value="1"/>
</dbReference>
<organism evidence="4 5">
    <name type="scientific">Terriglobus albidus</name>
    <dbReference type="NCBI Taxonomy" id="1592106"/>
    <lineage>
        <taxon>Bacteria</taxon>
        <taxon>Pseudomonadati</taxon>
        <taxon>Acidobacteriota</taxon>
        <taxon>Terriglobia</taxon>
        <taxon>Terriglobales</taxon>
        <taxon>Acidobacteriaceae</taxon>
        <taxon>Terriglobus</taxon>
    </lineage>
</organism>
<dbReference type="PROSITE" id="PS51318">
    <property type="entry name" value="TAT"/>
    <property type="match status" value="1"/>
</dbReference>
<dbReference type="Gene3D" id="3.30.365.10">
    <property type="entry name" value="Aldehyde oxidase/xanthine dehydrogenase, molybdopterin binding domain"/>
    <property type="match status" value="4"/>
</dbReference>
<feature type="region of interest" description="Disordered" evidence="1">
    <location>
        <begin position="608"/>
        <end position="628"/>
    </location>
</feature>
<dbReference type="Pfam" id="PF02738">
    <property type="entry name" value="MoCoBD_1"/>
    <property type="match status" value="1"/>
</dbReference>
<dbReference type="InterPro" id="IPR008274">
    <property type="entry name" value="AldOxase/xan_DH_MoCoBD1"/>
</dbReference>
<feature type="domain" description="Aldehyde oxidase/xanthine dehydrogenase second molybdopterin binding" evidence="3">
    <location>
        <begin position="641"/>
        <end position="723"/>
    </location>
</feature>
<evidence type="ECO:0000256" key="1">
    <source>
        <dbReference type="SAM" id="MobiDB-lite"/>
    </source>
</evidence>
<feature type="domain" description="Aldehyde oxidase/xanthine dehydrogenase first molybdopterin binding" evidence="2">
    <location>
        <begin position="334"/>
        <end position="488"/>
    </location>
</feature>
<dbReference type="InterPro" id="IPR012368">
    <property type="entry name" value="OxRdtase_Mopterin-bd_su_IorB"/>
</dbReference>
<proteinExistence type="predicted"/>
<evidence type="ECO:0000313" key="4">
    <source>
        <dbReference type="EMBL" id="QEE27862.1"/>
    </source>
</evidence>
<protein>
    <submittedName>
        <fullName evidence="4">Xanthine dehydrogenase family protein molybdopterin-binding subunit</fullName>
    </submittedName>
</protein>
<dbReference type="InterPro" id="IPR006311">
    <property type="entry name" value="TAT_signal"/>
</dbReference>
<evidence type="ECO:0000259" key="2">
    <source>
        <dbReference type="Pfam" id="PF02738"/>
    </source>
</evidence>
<accession>A0A5B9E6H2</accession>
<gene>
    <name evidence="4" type="ORF">FTW19_07555</name>
</gene>
<evidence type="ECO:0000259" key="3">
    <source>
        <dbReference type="Pfam" id="PF20256"/>
    </source>
</evidence>
<dbReference type="AlphaFoldDB" id="A0A5B9E6H2"/>
<dbReference type="Proteomes" id="UP000321820">
    <property type="component" value="Chromosome"/>
</dbReference>
<dbReference type="SUPFAM" id="SSF56003">
    <property type="entry name" value="Molybdenum cofactor-binding domain"/>
    <property type="match status" value="2"/>
</dbReference>
<dbReference type="PANTHER" id="PTHR47495:SF1">
    <property type="entry name" value="BLL3820 PROTEIN"/>
    <property type="match status" value="1"/>
</dbReference>
<dbReference type="InterPro" id="IPR052516">
    <property type="entry name" value="N-heterocyclic_Hydroxylase"/>
</dbReference>
<dbReference type="InterPro" id="IPR046867">
    <property type="entry name" value="AldOxase/xan_DH_MoCoBD2"/>
</dbReference>
<dbReference type="GO" id="GO:0016491">
    <property type="term" value="F:oxidoreductase activity"/>
    <property type="evidence" value="ECO:0007669"/>
    <property type="project" value="InterPro"/>
</dbReference>
<reference evidence="4 5" key="1">
    <citation type="submission" date="2019-08" db="EMBL/GenBank/DDBJ databases">
        <title>Complete genome sequence of Terriglobus albidus strain ORNL.</title>
        <authorList>
            <person name="Podar M."/>
        </authorList>
    </citation>
    <scope>NUCLEOTIDE SEQUENCE [LARGE SCALE GENOMIC DNA]</scope>
    <source>
        <strain evidence="4 5">ORNL</strain>
    </source>
</reference>
<feature type="domain" description="Aldehyde oxidase/xanthine dehydrogenase second molybdopterin binding" evidence="3">
    <location>
        <begin position="49"/>
        <end position="178"/>
    </location>
</feature>
<feature type="compositionally biased region" description="Polar residues" evidence="1">
    <location>
        <begin position="610"/>
        <end position="628"/>
    </location>
</feature>
<dbReference type="EMBL" id="CP042806">
    <property type="protein sequence ID" value="QEE27862.1"/>
    <property type="molecule type" value="Genomic_DNA"/>
</dbReference>
<keyword evidence="5" id="KW-1185">Reference proteome</keyword>
<dbReference type="OrthoDB" id="9767994at2"/>